<feature type="transmembrane region" description="Helical" evidence="1">
    <location>
        <begin position="21"/>
        <end position="42"/>
    </location>
</feature>
<sequence>MTQRSDGPVVTIGTPGRPGRPLPLAGALLCGAAVIDIVASLGDLTTTQYGSLSREGVVLHDISGWLRAHLVVGVLLGLAGMVAPLGRVWSTWAALVAVALGVLTDLVTGPFHPVQALMTTGLTLAAGRLLVKHGRLRC</sequence>
<feature type="transmembrane region" description="Helical" evidence="1">
    <location>
        <begin position="89"/>
        <end position="108"/>
    </location>
</feature>
<organism evidence="3 4">
    <name type="scientific">Micromonospora fluostatini</name>
    <dbReference type="NCBI Taxonomy" id="1629071"/>
    <lineage>
        <taxon>Bacteria</taxon>
        <taxon>Bacillati</taxon>
        <taxon>Actinomycetota</taxon>
        <taxon>Actinomycetes</taxon>
        <taxon>Micromonosporales</taxon>
        <taxon>Micromonosporaceae</taxon>
        <taxon>Micromonospora</taxon>
    </lineage>
</organism>
<evidence type="ECO:0000259" key="2">
    <source>
        <dbReference type="Pfam" id="PF23636"/>
    </source>
</evidence>
<keyword evidence="1" id="KW-0812">Transmembrane</keyword>
<keyword evidence="1" id="KW-0472">Membrane</keyword>
<dbReference type="InterPro" id="IPR055568">
    <property type="entry name" value="DUF7144"/>
</dbReference>
<keyword evidence="1" id="KW-1133">Transmembrane helix</keyword>
<gene>
    <name evidence="3" type="ORF">E1091_08215</name>
</gene>
<keyword evidence="4" id="KW-1185">Reference proteome</keyword>
<protein>
    <recommendedName>
        <fullName evidence="2">DUF7144 domain-containing protein</fullName>
    </recommendedName>
</protein>
<dbReference type="Pfam" id="PF23636">
    <property type="entry name" value="DUF7144"/>
    <property type="match status" value="1"/>
</dbReference>
<feature type="domain" description="DUF7144" evidence="2">
    <location>
        <begin position="24"/>
        <end position="135"/>
    </location>
</feature>
<comment type="caution">
    <text evidence="3">The sequence shown here is derived from an EMBL/GenBank/DDBJ whole genome shotgun (WGS) entry which is preliminary data.</text>
</comment>
<evidence type="ECO:0000313" key="4">
    <source>
        <dbReference type="Proteomes" id="UP000295626"/>
    </source>
</evidence>
<accession>A0ABY2DHW7</accession>
<reference evidence="3 4" key="1">
    <citation type="submission" date="2019-02" db="EMBL/GenBank/DDBJ databases">
        <title>Draft genome sequences of novel Actinobacteria.</title>
        <authorList>
            <person name="Sahin N."/>
            <person name="Ay H."/>
            <person name="Saygin H."/>
        </authorList>
    </citation>
    <scope>NUCLEOTIDE SEQUENCE [LARGE SCALE GENOMIC DNA]</scope>
    <source>
        <strain evidence="3 4">JCM 30529</strain>
    </source>
</reference>
<name>A0ABY2DHW7_9ACTN</name>
<feature type="transmembrane region" description="Helical" evidence="1">
    <location>
        <begin position="62"/>
        <end position="82"/>
    </location>
</feature>
<proteinExistence type="predicted"/>
<evidence type="ECO:0000313" key="3">
    <source>
        <dbReference type="EMBL" id="TDB97727.1"/>
    </source>
</evidence>
<dbReference type="Proteomes" id="UP000295626">
    <property type="component" value="Unassembled WGS sequence"/>
</dbReference>
<dbReference type="EMBL" id="SMKE01000221">
    <property type="protein sequence ID" value="TDB97727.1"/>
    <property type="molecule type" value="Genomic_DNA"/>
</dbReference>
<evidence type="ECO:0000256" key="1">
    <source>
        <dbReference type="SAM" id="Phobius"/>
    </source>
</evidence>